<dbReference type="EMBL" id="JAGHQL010000036">
    <property type="protein sequence ID" value="KAH0543244.1"/>
    <property type="molecule type" value="Genomic_DNA"/>
</dbReference>
<dbReference type="OrthoDB" id="2499604at2759"/>
<evidence type="ECO:0000256" key="2">
    <source>
        <dbReference type="ARBA" id="ARBA00022692"/>
    </source>
</evidence>
<evidence type="ECO:0000256" key="4">
    <source>
        <dbReference type="ARBA" id="ARBA00023136"/>
    </source>
</evidence>
<keyword evidence="8" id="KW-1185">Reference proteome</keyword>
<feature type="compositionally biased region" description="Polar residues" evidence="5">
    <location>
        <begin position="259"/>
        <end position="274"/>
    </location>
</feature>
<evidence type="ECO:0000256" key="1">
    <source>
        <dbReference type="ARBA" id="ARBA00004141"/>
    </source>
</evidence>
<dbReference type="PANTHER" id="PTHR31794">
    <property type="entry name" value="AUXIN EFFLUX TRANSPORTER FAMILY PROTEIN (EUROFUNG)"/>
    <property type="match status" value="1"/>
</dbReference>
<dbReference type="PANTHER" id="PTHR31794:SF2">
    <property type="entry name" value="AUXIN EFFLUX TRANSPORTER FAMILY PROTEIN (EUROFUNG)"/>
    <property type="match status" value="1"/>
</dbReference>
<evidence type="ECO:0000256" key="3">
    <source>
        <dbReference type="ARBA" id="ARBA00022989"/>
    </source>
</evidence>
<dbReference type="GO" id="GO:0055085">
    <property type="term" value="P:transmembrane transport"/>
    <property type="evidence" value="ECO:0007669"/>
    <property type="project" value="InterPro"/>
</dbReference>
<gene>
    <name evidence="7" type="ORF">FGG08_002408</name>
</gene>
<feature type="transmembrane region" description="Helical" evidence="6">
    <location>
        <begin position="554"/>
        <end position="572"/>
    </location>
</feature>
<feature type="transmembrane region" description="Helical" evidence="6">
    <location>
        <begin position="593"/>
        <end position="612"/>
    </location>
</feature>
<dbReference type="GO" id="GO:0005783">
    <property type="term" value="C:endoplasmic reticulum"/>
    <property type="evidence" value="ECO:0007669"/>
    <property type="project" value="TreeGrafter"/>
</dbReference>
<feature type="compositionally biased region" description="Polar residues" evidence="5">
    <location>
        <begin position="307"/>
        <end position="319"/>
    </location>
</feature>
<evidence type="ECO:0000256" key="6">
    <source>
        <dbReference type="SAM" id="Phobius"/>
    </source>
</evidence>
<accession>A0A9P8L5L1</accession>
<sequence>MPFFSTPSSFRNANSVIFRDQQPPGISSNHGNFVFSALKTAASGSPHSSHPALGHLVLLVFEAVLEVVCVSLPGYIVARQGMFDAESQKFVANLNVALFTPCLIFTKLASQLTLSKLVELAVIPVIFIIQTLVSYLCSVGMSKALGLKKRPRNFVVAMGVFGNSNSLPISLVISLSQTLKGLHWDKVPGDNDDEVAARGILYLLIFQQLGQLVRWSWGYHVLLAPPEKYDESQENDNSQVEQGLIRYMDADDFEEYEDTSVSPTSDETQSLLKNSSREDIMHDARKGDIRRIGGDFSQAETLFESGNRTPITPFQYPSSATPPTPMSREGSVHSGLTPDRVTTPASANNLPTNTSSGQITSFPSIRSPTPGREQTDQTTIKRCIFHMRATVSNSFRTAIYRASALLRRIFSWMPKPVRKALSRSRALAHRFLMGLWEFMNPPLWAMLAAIIVASIPSLQRLLFTEGTFLSNSATRAISQSGGVAIPLILVVLGANLARNTLPSDPHRTIEHEKEETKLLVASLVSRMLLPTIIMAPILALGAKYIPISILDDPIFVIVCFLLTGAPSALQLAQICQINEVYEGVMSRLLFQSYVIWILPSTLILVMCALEVVEWAQAS</sequence>
<feature type="compositionally biased region" description="Polar residues" evidence="5">
    <location>
        <begin position="343"/>
        <end position="367"/>
    </location>
</feature>
<feature type="transmembrane region" description="Helical" evidence="6">
    <location>
        <begin position="121"/>
        <end position="142"/>
    </location>
</feature>
<feature type="transmembrane region" description="Helical" evidence="6">
    <location>
        <begin position="56"/>
        <end position="78"/>
    </location>
</feature>
<dbReference type="GO" id="GO:0016020">
    <property type="term" value="C:membrane"/>
    <property type="evidence" value="ECO:0007669"/>
    <property type="project" value="UniProtKB-SubCell"/>
</dbReference>
<feature type="transmembrane region" description="Helical" evidence="6">
    <location>
        <begin position="431"/>
        <end position="456"/>
    </location>
</feature>
<feature type="region of interest" description="Disordered" evidence="5">
    <location>
        <begin position="255"/>
        <end position="279"/>
    </location>
</feature>
<proteinExistence type="predicted"/>
<name>A0A9P8L5L1_9PEZI</name>
<comment type="subcellular location">
    <subcellularLocation>
        <location evidence="1">Membrane</location>
        <topology evidence="1">Multi-pass membrane protein</topology>
    </subcellularLocation>
</comment>
<reference evidence="7" key="1">
    <citation type="submission" date="2021-03" db="EMBL/GenBank/DDBJ databases">
        <title>Comparative genomics and phylogenomic investigation of the class Geoglossomycetes provide insights into ecological specialization and systematics.</title>
        <authorList>
            <person name="Melie T."/>
            <person name="Pirro S."/>
            <person name="Miller A.N."/>
            <person name="Quandt A."/>
        </authorList>
    </citation>
    <scope>NUCLEOTIDE SEQUENCE</scope>
    <source>
        <strain evidence="7">GBOQ0MN5Z8</strain>
    </source>
</reference>
<dbReference type="InterPro" id="IPR004776">
    <property type="entry name" value="Mem_transp_PIN-like"/>
</dbReference>
<dbReference type="AlphaFoldDB" id="A0A9P8L5L1"/>
<evidence type="ECO:0000313" key="8">
    <source>
        <dbReference type="Proteomes" id="UP000698800"/>
    </source>
</evidence>
<organism evidence="7 8">
    <name type="scientific">Glutinoglossum americanum</name>
    <dbReference type="NCBI Taxonomy" id="1670608"/>
    <lineage>
        <taxon>Eukaryota</taxon>
        <taxon>Fungi</taxon>
        <taxon>Dikarya</taxon>
        <taxon>Ascomycota</taxon>
        <taxon>Pezizomycotina</taxon>
        <taxon>Geoglossomycetes</taxon>
        <taxon>Geoglossales</taxon>
        <taxon>Geoglossaceae</taxon>
        <taxon>Glutinoglossum</taxon>
    </lineage>
</organism>
<keyword evidence="4 6" id="KW-0472">Membrane</keyword>
<comment type="caution">
    <text evidence="7">The sequence shown here is derived from an EMBL/GenBank/DDBJ whole genome shotgun (WGS) entry which is preliminary data.</text>
</comment>
<dbReference type="Pfam" id="PF03547">
    <property type="entry name" value="Mem_trans"/>
    <property type="match status" value="1"/>
</dbReference>
<feature type="transmembrane region" description="Helical" evidence="6">
    <location>
        <begin position="90"/>
        <end position="109"/>
    </location>
</feature>
<dbReference type="Proteomes" id="UP000698800">
    <property type="component" value="Unassembled WGS sequence"/>
</dbReference>
<feature type="transmembrane region" description="Helical" evidence="6">
    <location>
        <begin position="518"/>
        <end position="542"/>
    </location>
</feature>
<evidence type="ECO:0008006" key="9">
    <source>
        <dbReference type="Google" id="ProtNLM"/>
    </source>
</evidence>
<feature type="region of interest" description="Disordered" evidence="5">
    <location>
        <begin position="307"/>
        <end position="377"/>
    </location>
</feature>
<protein>
    <recommendedName>
        <fullName evidence="9">Auxin efflux carrier</fullName>
    </recommendedName>
</protein>
<feature type="transmembrane region" description="Helical" evidence="6">
    <location>
        <begin position="476"/>
        <end position="497"/>
    </location>
</feature>
<evidence type="ECO:0000313" key="7">
    <source>
        <dbReference type="EMBL" id="KAH0543244.1"/>
    </source>
</evidence>
<evidence type="ECO:0000256" key="5">
    <source>
        <dbReference type="SAM" id="MobiDB-lite"/>
    </source>
</evidence>
<keyword evidence="3 6" id="KW-1133">Transmembrane helix</keyword>
<keyword evidence="2 6" id="KW-0812">Transmembrane</keyword>